<dbReference type="EMBL" id="MPDP01000278">
    <property type="protein sequence ID" value="KAK1458472.1"/>
    <property type="molecule type" value="Genomic_DNA"/>
</dbReference>
<organism evidence="2 3">
    <name type="scientific">Colletotrichum cuscutae</name>
    <dbReference type="NCBI Taxonomy" id="1209917"/>
    <lineage>
        <taxon>Eukaryota</taxon>
        <taxon>Fungi</taxon>
        <taxon>Dikarya</taxon>
        <taxon>Ascomycota</taxon>
        <taxon>Pezizomycotina</taxon>
        <taxon>Sordariomycetes</taxon>
        <taxon>Hypocreomycetidae</taxon>
        <taxon>Glomerellales</taxon>
        <taxon>Glomerellaceae</taxon>
        <taxon>Colletotrichum</taxon>
        <taxon>Colletotrichum acutatum species complex</taxon>
    </lineage>
</organism>
<proteinExistence type="predicted"/>
<evidence type="ECO:0000313" key="3">
    <source>
        <dbReference type="Proteomes" id="UP001239213"/>
    </source>
</evidence>
<comment type="caution">
    <text evidence="2">The sequence shown here is derived from an EMBL/GenBank/DDBJ whole genome shotgun (WGS) entry which is preliminary data.</text>
</comment>
<reference evidence="2" key="1">
    <citation type="submission" date="2016-11" db="EMBL/GenBank/DDBJ databases">
        <title>The genome sequence of Colletotrichum cuscutae.</title>
        <authorList>
            <person name="Baroncelli R."/>
        </authorList>
    </citation>
    <scope>NUCLEOTIDE SEQUENCE</scope>
    <source>
        <strain evidence="2">IMI 304802</strain>
    </source>
</reference>
<protein>
    <submittedName>
        <fullName evidence="2">Uncharacterized protein</fullName>
    </submittedName>
</protein>
<feature type="compositionally biased region" description="Basic and acidic residues" evidence="1">
    <location>
        <begin position="196"/>
        <end position="212"/>
    </location>
</feature>
<dbReference type="AlphaFoldDB" id="A0AAI9UHD6"/>
<name>A0AAI9UHD6_9PEZI</name>
<sequence>MVQVKSKQRKSRRQRFELFITFSPANVTEDVTDSRRRVKRHDASFSIRVLRMNAAGIFDWNRKEKRLRSKYGAAGGLWENSRGRTKWKTTPKKRLRRYEADISHEPAKKKKKKGVYGVASRVHNYGMLGGGGVQRGRDTECDVRTDESRPTGDGEPKGDKPQAPPRGTDGEDNLPQLPCQKSAGDRTVPSGPEPRPFFEAEATQHRKTRREI</sequence>
<accession>A0AAI9UHD6</accession>
<keyword evidence="3" id="KW-1185">Reference proteome</keyword>
<feature type="region of interest" description="Disordered" evidence="1">
    <location>
        <begin position="99"/>
        <end position="118"/>
    </location>
</feature>
<feature type="region of interest" description="Disordered" evidence="1">
    <location>
        <begin position="123"/>
        <end position="212"/>
    </location>
</feature>
<evidence type="ECO:0000313" key="2">
    <source>
        <dbReference type="EMBL" id="KAK1458472.1"/>
    </source>
</evidence>
<evidence type="ECO:0000256" key="1">
    <source>
        <dbReference type="SAM" id="MobiDB-lite"/>
    </source>
</evidence>
<dbReference type="Proteomes" id="UP001239213">
    <property type="component" value="Unassembled WGS sequence"/>
</dbReference>
<feature type="compositionally biased region" description="Basic and acidic residues" evidence="1">
    <location>
        <begin position="135"/>
        <end position="160"/>
    </location>
</feature>
<gene>
    <name evidence="2" type="ORF">CCUS01_09338</name>
</gene>